<evidence type="ECO:0000313" key="4">
    <source>
        <dbReference type="Proteomes" id="UP000070258"/>
    </source>
</evidence>
<reference evidence="4" key="3">
    <citation type="submission" date="2016-02" db="EMBL/GenBank/DDBJ databases">
        <authorList>
            <person name="Wen L."/>
            <person name="He K."/>
            <person name="Yang H."/>
        </authorList>
    </citation>
    <scope>NUCLEOTIDE SEQUENCE [LARGE SCALE GENOMIC DNA]</scope>
    <source>
        <strain evidence="4">JCM 15929</strain>
    </source>
</reference>
<evidence type="ECO:0000256" key="1">
    <source>
        <dbReference type="SAM" id="Phobius"/>
    </source>
</evidence>
<dbReference type="AlphaFoldDB" id="A0A138AJT0"/>
<evidence type="ECO:0000313" key="2">
    <source>
        <dbReference type="EMBL" id="KXO90565.1"/>
    </source>
</evidence>
<feature type="transmembrane region" description="Helical" evidence="1">
    <location>
        <begin position="54"/>
        <end position="72"/>
    </location>
</feature>
<dbReference type="InterPro" id="IPR009732">
    <property type="entry name" value="DUF1304"/>
</dbReference>
<name>A0A138AJT0_9ACTN</name>
<dbReference type="RefSeq" id="WP_068571006.1">
    <property type="nucleotide sequence ID" value="NZ_LSRE01000048.1"/>
</dbReference>
<dbReference type="PANTHER" id="PTHR38446:SF1">
    <property type="entry name" value="BLL0914 PROTEIN"/>
    <property type="match status" value="1"/>
</dbReference>
<keyword evidence="1" id="KW-0472">Membrane</keyword>
<keyword evidence="1" id="KW-1133">Transmembrane helix</keyword>
<keyword evidence="5" id="KW-1185">Reference proteome</keyword>
<organism evidence="3 4">
    <name type="scientific">Tsukamurella pseudospumae</name>
    <dbReference type="NCBI Taxonomy" id="239498"/>
    <lineage>
        <taxon>Bacteria</taxon>
        <taxon>Bacillati</taxon>
        <taxon>Actinomycetota</taxon>
        <taxon>Actinomycetes</taxon>
        <taxon>Mycobacteriales</taxon>
        <taxon>Tsukamurellaceae</taxon>
        <taxon>Tsukamurella</taxon>
    </lineage>
</organism>
<protein>
    <recommendedName>
        <fullName evidence="6">Epimerase</fullName>
    </recommendedName>
</protein>
<dbReference type="Proteomes" id="UP000070258">
    <property type="component" value="Unassembled WGS sequence"/>
</dbReference>
<dbReference type="OrthoDB" id="9803832at2"/>
<evidence type="ECO:0008006" key="6">
    <source>
        <dbReference type="Google" id="ProtNLM"/>
    </source>
</evidence>
<dbReference type="EMBL" id="LSRE01000048">
    <property type="protein sequence ID" value="KXO90565.1"/>
    <property type="molecule type" value="Genomic_DNA"/>
</dbReference>
<feature type="transmembrane region" description="Helical" evidence="1">
    <location>
        <begin position="104"/>
        <end position="127"/>
    </location>
</feature>
<gene>
    <name evidence="3" type="ORF">AXK60_05695</name>
    <name evidence="2" type="ORF">AXK61_08120</name>
</gene>
<dbReference type="Proteomes" id="UP000070409">
    <property type="component" value="Unassembled WGS sequence"/>
</dbReference>
<feature type="transmembrane region" description="Helical" evidence="1">
    <location>
        <begin position="79"/>
        <end position="98"/>
    </location>
</feature>
<accession>A0A138AJT0</accession>
<proteinExistence type="predicted"/>
<dbReference type="EMBL" id="LSRF01000023">
    <property type="protein sequence ID" value="KXP10778.1"/>
    <property type="molecule type" value="Genomic_DNA"/>
</dbReference>
<evidence type="ECO:0000313" key="3">
    <source>
        <dbReference type="EMBL" id="KXP10778.1"/>
    </source>
</evidence>
<dbReference type="PANTHER" id="PTHR38446">
    <property type="entry name" value="BLL0914 PROTEIN"/>
    <property type="match status" value="1"/>
</dbReference>
<reference evidence="2 5" key="2">
    <citation type="submission" date="2016-02" db="EMBL/GenBank/DDBJ databases">
        <authorList>
            <person name="Teng J.L."/>
            <person name="Tang Y."/>
            <person name="Huang Y."/>
            <person name="Guo F."/>
            <person name="Wei W."/>
            <person name="Chen J.H."/>
            <person name="Wong S.Y."/>
            <person name="Lau S.K."/>
            <person name="Woo P.C."/>
        </authorList>
    </citation>
    <scope>NUCLEOTIDE SEQUENCE [LARGE SCALE GENOMIC DNA]</scope>
    <source>
        <strain evidence="2 5">JCM 13375</strain>
    </source>
</reference>
<keyword evidence="1" id="KW-0812">Transmembrane</keyword>
<dbReference type="STRING" id="239498.AXK60_05695"/>
<sequence length="128" mass="13292">MIPAGLVLAAVAALVHCFIFYLESIAWTSPRSRATFGTTAETAEITRPLAFNQGFYNLFLAIAVFLGLALFGPQRAVGATLILVGVGSMLAAALVLALSDRTKLRAAAIQGFAPLLAVVFLGIGLAAQ</sequence>
<evidence type="ECO:0000313" key="5">
    <source>
        <dbReference type="Proteomes" id="UP000070409"/>
    </source>
</evidence>
<dbReference type="Pfam" id="PF06993">
    <property type="entry name" value="DUF1304"/>
    <property type="match status" value="1"/>
</dbReference>
<reference evidence="3" key="1">
    <citation type="submission" date="2016-02" db="EMBL/GenBank/DDBJ databases">
        <authorList>
            <person name="Teng J.L."/>
            <person name="Yang Y."/>
            <person name="Huang Y."/>
            <person name="Guo F."/>
            <person name="Wei W."/>
            <person name="Chen J.H."/>
            <person name="Wong S.Y."/>
            <person name="Lau S.K."/>
            <person name="Woo P.C."/>
        </authorList>
    </citation>
    <scope>NUCLEOTIDE SEQUENCE</scope>
    <source>
        <strain evidence="3">JCM 15929</strain>
    </source>
</reference>
<comment type="caution">
    <text evidence="3">The sequence shown here is derived from an EMBL/GenBank/DDBJ whole genome shotgun (WGS) entry which is preliminary data.</text>
</comment>